<dbReference type="AlphaFoldDB" id="A0A2T1DJR8"/>
<protein>
    <recommendedName>
        <fullName evidence="5">Pentapeptide repeat-containing protein</fullName>
    </recommendedName>
</protein>
<dbReference type="InterPro" id="IPR001646">
    <property type="entry name" value="5peptide_repeat"/>
</dbReference>
<dbReference type="SUPFAM" id="SSF141571">
    <property type="entry name" value="Pentapeptide repeat-like"/>
    <property type="match status" value="1"/>
</dbReference>
<keyword evidence="1" id="KW-0677">Repeat</keyword>
<keyword evidence="2" id="KW-1133">Transmembrane helix</keyword>
<evidence type="ECO:0000256" key="2">
    <source>
        <dbReference type="SAM" id="Phobius"/>
    </source>
</evidence>
<dbReference type="Proteomes" id="UP000238634">
    <property type="component" value="Unassembled WGS sequence"/>
</dbReference>
<dbReference type="Gene3D" id="2.160.20.80">
    <property type="entry name" value="E3 ubiquitin-protein ligase SopA"/>
    <property type="match status" value="1"/>
</dbReference>
<keyword evidence="2" id="KW-0472">Membrane</keyword>
<feature type="transmembrane region" description="Helical" evidence="2">
    <location>
        <begin position="108"/>
        <end position="134"/>
    </location>
</feature>
<evidence type="ECO:0000313" key="4">
    <source>
        <dbReference type="Proteomes" id="UP000238634"/>
    </source>
</evidence>
<reference evidence="3 4" key="1">
    <citation type="submission" date="2018-02" db="EMBL/GenBank/DDBJ databases">
        <authorList>
            <person name="Cohen D.B."/>
            <person name="Kent A.D."/>
        </authorList>
    </citation>
    <scope>NUCLEOTIDE SEQUENCE [LARGE SCALE GENOMIC DNA]</scope>
    <source>
        <strain evidence="3 4">ULC007</strain>
    </source>
</reference>
<keyword evidence="4" id="KW-1185">Reference proteome</keyword>
<gene>
    <name evidence="3" type="ORF">C7B65_07370</name>
</gene>
<evidence type="ECO:0000313" key="3">
    <source>
        <dbReference type="EMBL" id="PSB20705.1"/>
    </source>
</evidence>
<dbReference type="EMBL" id="PVWG01000005">
    <property type="protein sequence ID" value="PSB20705.1"/>
    <property type="molecule type" value="Genomic_DNA"/>
</dbReference>
<evidence type="ECO:0000256" key="1">
    <source>
        <dbReference type="ARBA" id="ARBA00022737"/>
    </source>
</evidence>
<organism evidence="3 4">
    <name type="scientific">Phormidesmis priestleyi ULC007</name>
    <dbReference type="NCBI Taxonomy" id="1920490"/>
    <lineage>
        <taxon>Bacteria</taxon>
        <taxon>Bacillati</taxon>
        <taxon>Cyanobacteriota</taxon>
        <taxon>Cyanophyceae</taxon>
        <taxon>Leptolyngbyales</taxon>
        <taxon>Leptolyngbyaceae</taxon>
        <taxon>Phormidesmis</taxon>
    </lineage>
</organism>
<dbReference type="PANTHER" id="PTHR47485:SF1">
    <property type="entry name" value="THYLAKOID LUMENAL 17.4 KDA PROTEIN, CHLOROPLASTIC"/>
    <property type="match status" value="1"/>
</dbReference>
<comment type="caution">
    <text evidence="3">The sequence shown here is derived from an EMBL/GenBank/DDBJ whole genome shotgun (WGS) entry which is preliminary data.</text>
</comment>
<feature type="transmembrane region" description="Helical" evidence="2">
    <location>
        <begin position="165"/>
        <end position="185"/>
    </location>
</feature>
<evidence type="ECO:0008006" key="5">
    <source>
        <dbReference type="Google" id="ProtNLM"/>
    </source>
</evidence>
<keyword evidence="2" id="KW-0812">Transmembrane</keyword>
<name>A0A2T1DJR8_9CYAN</name>
<dbReference type="PANTHER" id="PTHR47485">
    <property type="entry name" value="THYLAKOID LUMENAL 17.4 KDA PROTEIN, CHLOROPLASTIC"/>
    <property type="match status" value="1"/>
</dbReference>
<dbReference type="STRING" id="1920490.GCA_001895925_02758"/>
<accession>A0A2T1DJR8</accession>
<sequence>MSGQPSPAQGTYTPTARLNLQIGRIFSHLHPNEPTMQKDSAYLSDSGCYAEIICLFTSFGMMYGNFLSTKKLGCLGCWLGSQFKLICQRLSSFNVEQWINRVYKRSSYFLVVYTAAIFLLMGVFVAGTWGFWILPQLRVASEKTLTPKERIELENATRSSLAQSFGTLSQTVGGIVLVIGVYFTWRNLIATEDKQVTERFTKAIEQLGSEKPEVCMGGIYALERIASDSEKDHWSVMEVLCSFVRHRSSIDKNRGNQQTVSKEIQAALTVIKRRKISQDPKQKNLDLSFSYLKGANLGGEGFQSSILRKENFVRSNLREADFTGSNLELSDFTGSNLVGACFSKANLDAAEFTRANLSQADFTNASTIATKFTDTNLLQAKGLKPS</sequence>
<reference evidence="3 4" key="2">
    <citation type="submission" date="2018-03" db="EMBL/GenBank/DDBJ databases">
        <title>The ancient ancestry and fast evolution of plastids.</title>
        <authorList>
            <person name="Moore K.R."/>
            <person name="Magnabosco C."/>
            <person name="Momper L."/>
            <person name="Gold D.A."/>
            <person name="Bosak T."/>
            <person name="Fournier G.P."/>
        </authorList>
    </citation>
    <scope>NUCLEOTIDE SEQUENCE [LARGE SCALE GENOMIC DNA]</scope>
    <source>
        <strain evidence="3 4">ULC007</strain>
    </source>
</reference>
<dbReference type="Pfam" id="PF00805">
    <property type="entry name" value="Pentapeptide"/>
    <property type="match status" value="2"/>
</dbReference>
<proteinExistence type="predicted"/>